<keyword evidence="3 7" id="KW-0378">Hydrolase</keyword>
<dbReference type="SUPFAM" id="SSF53474">
    <property type="entry name" value="alpha/beta-Hydrolases"/>
    <property type="match status" value="1"/>
</dbReference>
<organism evidence="9 10">
    <name type="scientific">Aedes aegypti</name>
    <name type="common">Yellowfever mosquito</name>
    <name type="synonym">Culex aegypti</name>
    <dbReference type="NCBI Taxonomy" id="7159"/>
    <lineage>
        <taxon>Eukaryota</taxon>
        <taxon>Metazoa</taxon>
        <taxon>Ecdysozoa</taxon>
        <taxon>Arthropoda</taxon>
        <taxon>Hexapoda</taxon>
        <taxon>Insecta</taxon>
        <taxon>Pterygota</taxon>
        <taxon>Neoptera</taxon>
        <taxon>Endopterygota</taxon>
        <taxon>Diptera</taxon>
        <taxon>Nematocera</taxon>
        <taxon>Culicoidea</taxon>
        <taxon>Culicidae</taxon>
        <taxon>Culicinae</taxon>
        <taxon>Aedini</taxon>
        <taxon>Aedes</taxon>
        <taxon>Stegomyia</taxon>
    </lineage>
</organism>
<dbReference type="InParanoid" id="A0A1S4F397"/>
<feature type="domain" description="Partial AB-hydrolase lipase" evidence="8">
    <location>
        <begin position="55"/>
        <end position="113"/>
    </location>
</feature>
<comment type="similarity">
    <text evidence="1 7">Belongs to the AB hydrolase superfamily. Lipase family.</text>
</comment>
<dbReference type="VEuPathDB" id="VectorBase:AAEL002909"/>
<keyword evidence="2" id="KW-0732">Signal</keyword>
<keyword evidence="6" id="KW-0325">Glycoprotein</keyword>
<evidence type="ECO:0000256" key="5">
    <source>
        <dbReference type="ARBA" id="ARBA00023098"/>
    </source>
</evidence>
<protein>
    <recommendedName>
        <fullName evidence="7">Lipase</fullName>
    </recommendedName>
</protein>
<reference evidence="9 10" key="1">
    <citation type="submission" date="2017-06" db="EMBL/GenBank/DDBJ databases">
        <title>Aedes aegypti genome working group (AGWG) sequencing and assembly.</title>
        <authorList>
            <consortium name="Aedes aegypti Genome Working Group (AGWG)"/>
            <person name="Matthews B.J."/>
        </authorList>
    </citation>
    <scope>NUCLEOTIDE SEQUENCE [LARGE SCALE GENOMIC DNA]</scope>
    <source>
        <strain evidence="9 10">LVP_AGWG</strain>
    </source>
</reference>
<sequence length="406" mass="46570">MVLLRGDPVKLALPLLMVLSYGSSVLGNGLIRNDCVCDPLNAFLDSLPLNRERTDQLLETDGYQGRAHRVVTQDGYVLKLYQIWRDQQPVVNSTRGTILLQHGIMHSSSDWLVLGPGRSIAYQLVDLGYDVWLANSRSTMNSHQHEKFCTCSKEFWDYSWHEQGFYDLPAMIDTVLNETQQQRLRLLVYSEGGAMAMVMLSTRPEYNDKLIALDAMAPAAFVSNTWYRYLAIPFAKIPKVFRSAYAVYSTNEVTVEACQTEYQICSDLYFQFLNGESVGMNRSWVDRIYQAMPAGGSIKEVLHYVQLIWTRKFAPFDHGPSKNLRLYGQRTPPEYPLDRVSVPVNIHYGLRDKIVDPVGVMRLGSRLINSPRVRMRPYDELQHSDFIYGDAAYNMVYKDVLMWITE</sequence>
<dbReference type="GO" id="GO:0016788">
    <property type="term" value="F:hydrolase activity, acting on ester bonds"/>
    <property type="evidence" value="ECO:0007669"/>
    <property type="project" value="InterPro"/>
</dbReference>
<gene>
    <name evidence="9" type="primary">5576494</name>
</gene>
<reference evidence="9" key="2">
    <citation type="submission" date="2020-05" db="UniProtKB">
        <authorList>
            <consortium name="EnsemblMetazoa"/>
        </authorList>
    </citation>
    <scope>IDENTIFICATION</scope>
    <source>
        <strain evidence="9">LVP_AGWG</strain>
    </source>
</reference>
<evidence type="ECO:0000256" key="3">
    <source>
        <dbReference type="ARBA" id="ARBA00022801"/>
    </source>
</evidence>
<accession>A0A1S4F397</accession>
<dbReference type="Pfam" id="PF04083">
    <property type="entry name" value="Abhydro_lipase"/>
    <property type="match status" value="1"/>
</dbReference>
<dbReference type="InterPro" id="IPR006693">
    <property type="entry name" value="AB_hydrolase_lipase"/>
</dbReference>
<dbReference type="Gene3D" id="3.40.50.1820">
    <property type="entry name" value="alpha/beta hydrolase"/>
    <property type="match status" value="1"/>
</dbReference>
<evidence type="ECO:0000256" key="2">
    <source>
        <dbReference type="ARBA" id="ARBA00022729"/>
    </source>
</evidence>
<name>A0A1S4F397_AEDAE</name>
<evidence type="ECO:0000313" key="10">
    <source>
        <dbReference type="Proteomes" id="UP000008820"/>
    </source>
</evidence>
<dbReference type="GO" id="GO:0016042">
    <property type="term" value="P:lipid catabolic process"/>
    <property type="evidence" value="ECO:0007669"/>
    <property type="project" value="UniProtKB-KW"/>
</dbReference>
<keyword evidence="10" id="KW-1185">Reference proteome</keyword>
<evidence type="ECO:0000256" key="1">
    <source>
        <dbReference type="ARBA" id="ARBA00010701"/>
    </source>
</evidence>
<dbReference type="FunFam" id="3.40.50.1820:FF:000057">
    <property type="entry name" value="Lipase"/>
    <property type="match status" value="1"/>
</dbReference>
<evidence type="ECO:0000259" key="8">
    <source>
        <dbReference type="Pfam" id="PF04083"/>
    </source>
</evidence>
<dbReference type="OrthoDB" id="9974421at2759"/>
<evidence type="ECO:0000313" key="9">
    <source>
        <dbReference type="EnsemblMetazoa" id="AAEL002909-PA"/>
    </source>
</evidence>
<evidence type="ECO:0000256" key="4">
    <source>
        <dbReference type="ARBA" id="ARBA00022963"/>
    </source>
</evidence>
<dbReference type="InterPro" id="IPR029058">
    <property type="entry name" value="AB_hydrolase_fold"/>
</dbReference>
<dbReference type="AlphaFoldDB" id="A0A1S4F397"/>
<evidence type="ECO:0000256" key="7">
    <source>
        <dbReference type="PIRNR" id="PIRNR000862"/>
    </source>
</evidence>
<dbReference type="PANTHER" id="PTHR11005">
    <property type="entry name" value="LYSOSOMAL ACID LIPASE-RELATED"/>
    <property type="match status" value="1"/>
</dbReference>
<keyword evidence="5" id="KW-0443">Lipid metabolism</keyword>
<proteinExistence type="inferred from homology"/>
<keyword evidence="4 7" id="KW-0442">Lipid degradation</keyword>
<dbReference type="Proteomes" id="UP000008820">
    <property type="component" value="Chromosome 3"/>
</dbReference>
<dbReference type="EnsemblMetazoa" id="AAEL002909-RA">
    <property type="protein sequence ID" value="AAEL002909-PA"/>
    <property type="gene ID" value="AAEL002909"/>
</dbReference>
<dbReference type="InterPro" id="IPR025483">
    <property type="entry name" value="Lipase_euk"/>
</dbReference>
<evidence type="ECO:0000256" key="6">
    <source>
        <dbReference type="ARBA" id="ARBA00023180"/>
    </source>
</evidence>
<dbReference type="PIRSF" id="PIRSF000862">
    <property type="entry name" value="Steryl_ester_lip"/>
    <property type="match status" value="1"/>
</dbReference>